<dbReference type="PANTHER" id="PTHR19424">
    <property type="entry name" value="HEAT SHOCK FACTOR BINDING PROTEIN 1"/>
    <property type="match status" value="1"/>
</dbReference>
<organism evidence="4 5">
    <name type="scientific">Ancylostoma ceylanicum</name>
    <dbReference type="NCBI Taxonomy" id="53326"/>
    <lineage>
        <taxon>Eukaryota</taxon>
        <taxon>Metazoa</taxon>
        <taxon>Ecdysozoa</taxon>
        <taxon>Nematoda</taxon>
        <taxon>Chromadorea</taxon>
        <taxon>Rhabditida</taxon>
        <taxon>Rhabditina</taxon>
        <taxon>Rhabditomorpha</taxon>
        <taxon>Strongyloidea</taxon>
        <taxon>Ancylostomatidae</taxon>
        <taxon>Ancylostomatinae</taxon>
        <taxon>Ancylostoma</taxon>
    </lineage>
</organism>
<sequence length="126" mass="14301">MVMAKTSHDFAGDQSEAVVVAGAVTQQTYHCQQRRKQEQQRNKSARNMASDKVDSILPSESLGGDVTNLNELTSLIQGVLQQTQDRFQHMSDQIIRRIDDMTKRIDDLEKNISEVMAQNQIEQQQP</sequence>
<keyword evidence="5" id="KW-1185">Reference proteome</keyword>
<dbReference type="Gene3D" id="1.20.5.430">
    <property type="match status" value="1"/>
</dbReference>
<dbReference type="InterPro" id="IPR009643">
    <property type="entry name" value="HS1-bd"/>
</dbReference>
<dbReference type="AlphaFoldDB" id="A0A0D6LMS2"/>
<dbReference type="GO" id="GO:0005634">
    <property type="term" value="C:nucleus"/>
    <property type="evidence" value="ECO:0007669"/>
    <property type="project" value="TreeGrafter"/>
</dbReference>
<dbReference type="GO" id="GO:0005829">
    <property type="term" value="C:cytosol"/>
    <property type="evidence" value="ECO:0007669"/>
    <property type="project" value="TreeGrafter"/>
</dbReference>
<evidence type="ECO:0000313" key="5">
    <source>
        <dbReference type="Proteomes" id="UP000054495"/>
    </source>
</evidence>
<evidence type="ECO:0000256" key="1">
    <source>
        <dbReference type="ARBA" id="ARBA00006349"/>
    </source>
</evidence>
<dbReference type="Pfam" id="PF06825">
    <property type="entry name" value="HSBP1"/>
    <property type="match status" value="1"/>
</dbReference>
<reference evidence="4 5" key="1">
    <citation type="submission" date="2013-05" db="EMBL/GenBank/DDBJ databases">
        <title>Draft genome of the parasitic nematode Anyclostoma ceylanicum.</title>
        <authorList>
            <person name="Mitreva M."/>
        </authorList>
    </citation>
    <scope>NUCLEOTIDE SEQUENCE [LARGE SCALE GENOMIC DNA]</scope>
</reference>
<gene>
    <name evidence="4" type="ORF">ANCCEY_11971</name>
</gene>
<name>A0A0D6LMS2_9BILA</name>
<dbReference type="Proteomes" id="UP000054495">
    <property type="component" value="Unassembled WGS sequence"/>
</dbReference>
<comment type="similarity">
    <text evidence="1">Belongs to the HSBP1 family.</text>
</comment>
<feature type="coiled-coil region" evidence="2">
    <location>
        <begin position="91"/>
        <end position="125"/>
    </location>
</feature>
<feature type="region of interest" description="Disordered" evidence="3">
    <location>
        <begin position="29"/>
        <end position="64"/>
    </location>
</feature>
<keyword evidence="4" id="KW-0346">Stress response</keyword>
<evidence type="ECO:0000256" key="3">
    <source>
        <dbReference type="SAM" id="MobiDB-lite"/>
    </source>
</evidence>
<dbReference type="FunFam" id="1.20.5.430:FF:000003">
    <property type="entry name" value="Heat shock factor binding protein"/>
    <property type="match status" value="1"/>
</dbReference>
<evidence type="ECO:0000256" key="2">
    <source>
        <dbReference type="SAM" id="Coils"/>
    </source>
</evidence>
<evidence type="ECO:0000313" key="4">
    <source>
        <dbReference type="EMBL" id="EPB68937.1"/>
    </source>
</evidence>
<dbReference type="PANTHER" id="PTHR19424:SF0">
    <property type="entry name" value="HEAT SHOCK FACTOR BINDING PROTEIN 1"/>
    <property type="match status" value="1"/>
</dbReference>
<dbReference type="GO" id="GO:0070370">
    <property type="term" value="P:cellular heat acclimation"/>
    <property type="evidence" value="ECO:0007669"/>
    <property type="project" value="TreeGrafter"/>
</dbReference>
<proteinExistence type="inferred from homology"/>
<dbReference type="GO" id="GO:0003714">
    <property type="term" value="F:transcription corepressor activity"/>
    <property type="evidence" value="ECO:0007669"/>
    <property type="project" value="InterPro"/>
</dbReference>
<dbReference type="EMBL" id="KE125360">
    <property type="protein sequence ID" value="EPB68937.1"/>
    <property type="molecule type" value="Genomic_DNA"/>
</dbReference>
<accession>A0A0D6LMS2</accession>
<keyword evidence="2" id="KW-0175">Coiled coil</keyword>
<protein>
    <submittedName>
        <fullName evidence="4">Heat shock factor binding protein 1</fullName>
    </submittedName>
</protein>